<accession>A0A8J6N9C5</accession>
<dbReference type="InterPro" id="IPR038770">
    <property type="entry name" value="Na+/solute_symporter_sf"/>
</dbReference>
<feature type="transmembrane region" description="Helical" evidence="8">
    <location>
        <begin position="126"/>
        <end position="144"/>
    </location>
</feature>
<sequence length="299" mass="32163">MENFLLITICLGAGLIIQRFKIFSPQAPLALNQYVIWVALPALILKRVPTLTFSSELLTPIILPWVMVIIGVILVLIAARIMNWSREITGVLLLAVPLGNTSFLGIPMITAFFGEDMLPYGIIYDQFGSFMALSTYGTLILAIYGDNNTQPNWRHVIRKIVTFPPFIALTSALLLGQYLHNQILTDALDKLGSSLVPVVMFAIGLQLKIRMAPGHSLPFTYGLIAKLILAPLIGFGLCRAAGIDTPAATIAIFEAGMPPMVTAGALAISAGMAPGLAAALTGWGILVAFITLPILAYFL</sequence>
<dbReference type="PANTHER" id="PTHR36838">
    <property type="entry name" value="AUXIN EFFLUX CARRIER FAMILY PROTEIN"/>
    <property type="match status" value="1"/>
</dbReference>
<proteinExistence type="inferred from homology"/>
<dbReference type="InterPro" id="IPR004776">
    <property type="entry name" value="Mem_transp_PIN-like"/>
</dbReference>
<evidence type="ECO:0000256" key="6">
    <source>
        <dbReference type="ARBA" id="ARBA00022989"/>
    </source>
</evidence>
<feature type="transmembrane region" description="Helical" evidence="8">
    <location>
        <begin position="57"/>
        <end position="79"/>
    </location>
</feature>
<dbReference type="GO" id="GO:0005886">
    <property type="term" value="C:plasma membrane"/>
    <property type="evidence" value="ECO:0007669"/>
    <property type="project" value="UniProtKB-SubCell"/>
</dbReference>
<feature type="transmembrane region" description="Helical" evidence="8">
    <location>
        <begin position="91"/>
        <end position="114"/>
    </location>
</feature>
<keyword evidence="5 8" id="KW-0812">Transmembrane</keyword>
<comment type="similarity">
    <text evidence="2">Belongs to the auxin efflux carrier (TC 2.A.69) family.</text>
</comment>
<protein>
    <submittedName>
        <fullName evidence="9">AEC family transporter</fullName>
    </submittedName>
</protein>
<keyword evidence="6 8" id="KW-1133">Transmembrane helix</keyword>
<keyword evidence="7 8" id="KW-0472">Membrane</keyword>
<name>A0A8J6N9C5_9BACT</name>
<feature type="transmembrane region" description="Helical" evidence="8">
    <location>
        <begin position="275"/>
        <end position="298"/>
    </location>
</feature>
<evidence type="ECO:0000256" key="2">
    <source>
        <dbReference type="ARBA" id="ARBA00010145"/>
    </source>
</evidence>
<feature type="transmembrane region" description="Helical" evidence="8">
    <location>
        <begin position="156"/>
        <end position="179"/>
    </location>
</feature>
<reference evidence="9 10" key="1">
    <citation type="submission" date="2020-08" db="EMBL/GenBank/DDBJ databases">
        <title>Bridging the membrane lipid divide: bacteria of the FCB group superphylum have the potential to synthesize archaeal ether lipids.</title>
        <authorList>
            <person name="Villanueva L."/>
            <person name="Von Meijenfeldt F.A.B."/>
            <person name="Westbye A.B."/>
            <person name="Yadav S."/>
            <person name="Hopmans E.C."/>
            <person name="Dutilh B.E."/>
            <person name="Sinninghe Damste J.S."/>
        </authorList>
    </citation>
    <scope>NUCLEOTIDE SEQUENCE [LARGE SCALE GENOMIC DNA]</scope>
    <source>
        <strain evidence="9">NIOZ-UU81</strain>
    </source>
</reference>
<evidence type="ECO:0000313" key="9">
    <source>
        <dbReference type="EMBL" id="MBC8208152.1"/>
    </source>
</evidence>
<dbReference type="GO" id="GO:0055085">
    <property type="term" value="P:transmembrane transport"/>
    <property type="evidence" value="ECO:0007669"/>
    <property type="project" value="InterPro"/>
</dbReference>
<gene>
    <name evidence="9" type="ORF">H8E79_03155</name>
</gene>
<feature type="transmembrane region" description="Helical" evidence="8">
    <location>
        <begin position="219"/>
        <end position="242"/>
    </location>
</feature>
<evidence type="ECO:0000256" key="1">
    <source>
        <dbReference type="ARBA" id="ARBA00004651"/>
    </source>
</evidence>
<evidence type="ECO:0000256" key="3">
    <source>
        <dbReference type="ARBA" id="ARBA00022448"/>
    </source>
</evidence>
<dbReference type="AlphaFoldDB" id="A0A8J6N9C5"/>
<keyword evidence="3" id="KW-0813">Transport</keyword>
<keyword evidence="4" id="KW-1003">Cell membrane</keyword>
<dbReference type="EMBL" id="JACNLK010000029">
    <property type="protein sequence ID" value="MBC8208152.1"/>
    <property type="molecule type" value="Genomic_DNA"/>
</dbReference>
<dbReference type="Gene3D" id="1.20.1530.20">
    <property type="match status" value="1"/>
</dbReference>
<evidence type="ECO:0000256" key="4">
    <source>
        <dbReference type="ARBA" id="ARBA00022475"/>
    </source>
</evidence>
<dbReference type="Proteomes" id="UP000599024">
    <property type="component" value="Unassembled WGS sequence"/>
</dbReference>
<dbReference type="Pfam" id="PF03547">
    <property type="entry name" value="Mem_trans"/>
    <property type="match status" value="1"/>
</dbReference>
<evidence type="ECO:0000256" key="5">
    <source>
        <dbReference type="ARBA" id="ARBA00022692"/>
    </source>
</evidence>
<organism evidence="9 10">
    <name type="scientific">Candidatus Desulfatifera sulfidica</name>
    <dbReference type="NCBI Taxonomy" id="2841691"/>
    <lineage>
        <taxon>Bacteria</taxon>
        <taxon>Pseudomonadati</taxon>
        <taxon>Thermodesulfobacteriota</taxon>
        <taxon>Desulfobulbia</taxon>
        <taxon>Desulfobulbales</taxon>
        <taxon>Desulfobulbaceae</taxon>
        <taxon>Candidatus Desulfatifera</taxon>
    </lineage>
</organism>
<evidence type="ECO:0000313" key="10">
    <source>
        <dbReference type="Proteomes" id="UP000599024"/>
    </source>
</evidence>
<dbReference type="PANTHER" id="PTHR36838:SF1">
    <property type="entry name" value="SLR1864 PROTEIN"/>
    <property type="match status" value="1"/>
</dbReference>
<comment type="subcellular location">
    <subcellularLocation>
        <location evidence="1">Cell membrane</location>
        <topology evidence="1">Multi-pass membrane protein</topology>
    </subcellularLocation>
</comment>
<comment type="caution">
    <text evidence="9">The sequence shown here is derived from an EMBL/GenBank/DDBJ whole genome shotgun (WGS) entry which is preliminary data.</text>
</comment>
<evidence type="ECO:0000256" key="7">
    <source>
        <dbReference type="ARBA" id="ARBA00023136"/>
    </source>
</evidence>
<evidence type="ECO:0000256" key="8">
    <source>
        <dbReference type="SAM" id="Phobius"/>
    </source>
</evidence>
<feature type="transmembrane region" description="Helical" evidence="8">
    <location>
        <begin position="248"/>
        <end position="268"/>
    </location>
</feature>